<keyword evidence="8 12" id="KW-0503">Monooxygenase</keyword>
<evidence type="ECO:0000256" key="11">
    <source>
        <dbReference type="ARBA" id="ARBA00067136"/>
    </source>
</evidence>
<dbReference type="PANTHER" id="PTHR42747">
    <property type="entry name" value="NITRONATE MONOOXYGENASE-RELATED"/>
    <property type="match status" value="1"/>
</dbReference>
<evidence type="ECO:0000313" key="12">
    <source>
        <dbReference type="EMBL" id="AXF85508.1"/>
    </source>
</evidence>
<protein>
    <recommendedName>
        <fullName evidence="11">Nitronate monooxygenase</fullName>
    </recommendedName>
    <alternativeName>
        <fullName evidence="9">Propionate 3-nitronate monooxygenase</fullName>
    </alternativeName>
</protein>
<dbReference type="PANTHER" id="PTHR42747:SF3">
    <property type="entry name" value="NITRONATE MONOOXYGENASE-RELATED"/>
    <property type="match status" value="1"/>
</dbReference>
<evidence type="ECO:0000313" key="13">
    <source>
        <dbReference type="Proteomes" id="UP000252182"/>
    </source>
</evidence>
<organism evidence="12 13">
    <name type="scientific">Ephemeroptericola cinctiostellae</name>
    <dbReference type="NCBI Taxonomy" id="2268024"/>
    <lineage>
        <taxon>Bacteria</taxon>
        <taxon>Pseudomonadati</taxon>
        <taxon>Pseudomonadota</taxon>
        <taxon>Betaproteobacteria</taxon>
        <taxon>Burkholderiales</taxon>
        <taxon>Burkholderiaceae</taxon>
        <taxon>Ephemeroptericola</taxon>
    </lineage>
</organism>
<evidence type="ECO:0000256" key="6">
    <source>
        <dbReference type="ARBA" id="ARBA00022741"/>
    </source>
</evidence>
<comment type="cofactor">
    <cofactor evidence="1">
        <name>FMN</name>
        <dbReference type="ChEBI" id="CHEBI:58210"/>
    </cofactor>
</comment>
<dbReference type="RefSeq" id="WP_114562696.1">
    <property type="nucleotide sequence ID" value="NZ_CP031124.1"/>
</dbReference>
<keyword evidence="13" id="KW-1185">Reference proteome</keyword>
<evidence type="ECO:0000256" key="10">
    <source>
        <dbReference type="ARBA" id="ARBA00049401"/>
    </source>
</evidence>
<evidence type="ECO:0000256" key="3">
    <source>
        <dbReference type="ARBA" id="ARBA00022575"/>
    </source>
</evidence>
<reference evidence="13" key="1">
    <citation type="submission" date="2018-07" db="EMBL/GenBank/DDBJ databases">
        <authorList>
            <person name="Kim H."/>
        </authorList>
    </citation>
    <scope>NUCLEOTIDE SEQUENCE [LARGE SCALE GENOMIC DNA]</scope>
    <source>
        <strain evidence="13">F02</strain>
    </source>
</reference>
<evidence type="ECO:0000256" key="9">
    <source>
        <dbReference type="ARBA" id="ARBA00031155"/>
    </source>
</evidence>
<evidence type="ECO:0000256" key="1">
    <source>
        <dbReference type="ARBA" id="ARBA00001917"/>
    </source>
</evidence>
<comment type="similarity">
    <text evidence="2">Belongs to the nitronate monooxygenase family. NMO class I subfamily.</text>
</comment>
<dbReference type="OrthoDB" id="9778912at2"/>
<keyword evidence="5" id="KW-0288">FMN</keyword>
<dbReference type="EMBL" id="CP031124">
    <property type="protein sequence ID" value="AXF85508.1"/>
    <property type="molecule type" value="Genomic_DNA"/>
</dbReference>
<evidence type="ECO:0000256" key="8">
    <source>
        <dbReference type="ARBA" id="ARBA00023033"/>
    </source>
</evidence>
<name>A0A345DAX0_9BURK</name>
<dbReference type="InterPro" id="IPR004136">
    <property type="entry name" value="NMO"/>
</dbReference>
<evidence type="ECO:0000256" key="2">
    <source>
        <dbReference type="ARBA" id="ARBA00009881"/>
    </source>
</evidence>
<dbReference type="Pfam" id="PF03060">
    <property type="entry name" value="NMO"/>
    <property type="match status" value="1"/>
</dbReference>
<dbReference type="InterPro" id="IPR013785">
    <property type="entry name" value="Aldolase_TIM"/>
</dbReference>
<dbReference type="Gene3D" id="3.20.20.70">
    <property type="entry name" value="Aldolase class I"/>
    <property type="match status" value="1"/>
</dbReference>
<gene>
    <name evidence="12" type="ORF">DTO96_101239</name>
</gene>
<dbReference type="GO" id="GO:0009636">
    <property type="term" value="P:response to toxic substance"/>
    <property type="evidence" value="ECO:0007669"/>
    <property type="project" value="UniProtKB-KW"/>
</dbReference>
<evidence type="ECO:0000256" key="7">
    <source>
        <dbReference type="ARBA" id="ARBA00023002"/>
    </source>
</evidence>
<dbReference type="GO" id="GO:0000166">
    <property type="term" value="F:nucleotide binding"/>
    <property type="evidence" value="ECO:0007669"/>
    <property type="project" value="UniProtKB-KW"/>
</dbReference>
<proteinExistence type="inferred from homology"/>
<keyword evidence="6" id="KW-0547">Nucleotide-binding</keyword>
<evidence type="ECO:0000256" key="5">
    <source>
        <dbReference type="ARBA" id="ARBA00022643"/>
    </source>
</evidence>
<dbReference type="FunFam" id="3.20.20.70:FF:000154">
    <property type="entry name" value="Probable nitronate monooxygenase"/>
    <property type="match status" value="1"/>
</dbReference>
<comment type="catalytic activity">
    <reaction evidence="10">
        <text>3 propionate 3-nitronate + 3 O2 + H2O = 3 3-oxopropanoate + 2 nitrate + nitrite + H2O2 + 3 H(+)</text>
        <dbReference type="Rhea" id="RHEA:57332"/>
        <dbReference type="ChEBI" id="CHEBI:15377"/>
        <dbReference type="ChEBI" id="CHEBI:15378"/>
        <dbReference type="ChEBI" id="CHEBI:15379"/>
        <dbReference type="ChEBI" id="CHEBI:16240"/>
        <dbReference type="ChEBI" id="CHEBI:16301"/>
        <dbReference type="ChEBI" id="CHEBI:17632"/>
        <dbReference type="ChEBI" id="CHEBI:33190"/>
        <dbReference type="ChEBI" id="CHEBI:136067"/>
    </reaction>
</comment>
<keyword evidence="7 12" id="KW-0560">Oxidoreductase</keyword>
<sequence length="354" mass="37370">MAHIQTLLNHSVGFDFPLIQAPMAGSQDHRLAAAVAQAGGLGSIPSAMLTPDALALQLSNYRAMTDRPVNVNFFTHTSPLPDEAVEKTWQTMLSPYYDEFGIDSTKTMAAASRLPFDHAMADVLDAFKPEVVSFHFGLPAPDLLARVKSCGALVMSSATTIEEARWLERNGADIVIAQGLEAGGHRGHFLSNDVLDVSAQMGTFAFLPQIMRAVNVPVVAAGGIADAAGVRAAMGLGAAGVQIGTSFLLCHESNASPMHRAALGSEMAVHTCLTNLFTGRPARSIVNRIMREMGAINRHAPSFPLATAAIMPLRTAAEAQGSMDFSPLWAGQNTSGCQAISATELTLKLAKGFS</sequence>
<dbReference type="SUPFAM" id="SSF51412">
    <property type="entry name" value="Inosine monophosphate dehydrogenase (IMPDH)"/>
    <property type="match status" value="1"/>
</dbReference>
<dbReference type="AlphaFoldDB" id="A0A345DAX0"/>
<keyword evidence="3" id="KW-0216">Detoxification</keyword>
<dbReference type="GO" id="GO:0018580">
    <property type="term" value="F:nitronate monooxygenase activity"/>
    <property type="evidence" value="ECO:0007669"/>
    <property type="project" value="InterPro"/>
</dbReference>
<dbReference type="CDD" id="cd04730">
    <property type="entry name" value="NPD_like"/>
    <property type="match status" value="1"/>
</dbReference>
<dbReference type="Proteomes" id="UP000252182">
    <property type="component" value="Chromosome"/>
</dbReference>
<keyword evidence="4" id="KW-0285">Flavoprotein</keyword>
<accession>A0A345DAX0</accession>
<evidence type="ECO:0000256" key="4">
    <source>
        <dbReference type="ARBA" id="ARBA00022630"/>
    </source>
</evidence>
<dbReference type="KEGG" id="hyf:DTO96_101239"/>